<dbReference type="AlphaFoldDB" id="A0A081RZA8"/>
<comment type="caution">
    <text evidence="1">The sequence shown here is derived from an EMBL/GenBank/DDBJ whole genome shotgun (WGS) entry which is preliminary data.</text>
</comment>
<dbReference type="PATRIC" id="fig|1393735.3.peg.1337"/>
<gene>
    <name evidence="1" type="ORF">MEG1DRAFT_01291</name>
</gene>
<dbReference type="RefSeq" id="WP_023045207.1">
    <property type="nucleotide sequence ID" value="NZ_CAWLUD010000019.1"/>
</dbReference>
<organism evidence="1 2">
    <name type="scientific">Photorhabdus temperata subsp. temperata Meg1</name>
    <dbReference type="NCBI Taxonomy" id="1393735"/>
    <lineage>
        <taxon>Bacteria</taxon>
        <taxon>Pseudomonadati</taxon>
        <taxon>Pseudomonadota</taxon>
        <taxon>Gammaproteobacteria</taxon>
        <taxon>Enterobacterales</taxon>
        <taxon>Morganellaceae</taxon>
        <taxon>Photorhabdus</taxon>
    </lineage>
</organism>
<evidence type="ECO:0000313" key="1">
    <source>
        <dbReference type="EMBL" id="KER04011.1"/>
    </source>
</evidence>
<proteinExistence type="predicted"/>
<evidence type="ECO:0000313" key="2">
    <source>
        <dbReference type="Proteomes" id="UP000028002"/>
    </source>
</evidence>
<protein>
    <submittedName>
        <fullName evidence="1">Uncharacterized protein</fullName>
    </submittedName>
</protein>
<dbReference type="EMBL" id="JGVH01000019">
    <property type="protein sequence ID" value="KER04011.1"/>
    <property type="molecule type" value="Genomic_DNA"/>
</dbReference>
<accession>A0A081RZA8</accession>
<reference evidence="1 2" key="1">
    <citation type="submission" date="2014-03" db="EMBL/GenBank/DDBJ databases">
        <title>Draft Genome of Photorhabdus temperata Meg1.</title>
        <authorList>
            <person name="Hurst S.G.IV."/>
            <person name="Morris K."/>
            <person name="Thomas K."/>
            <person name="Tisa L.S."/>
        </authorList>
    </citation>
    <scope>NUCLEOTIDE SEQUENCE [LARGE SCALE GENOMIC DNA]</scope>
    <source>
        <strain evidence="1 2">Meg1</strain>
    </source>
</reference>
<sequence>MSFIDSIFFILRITCQRPNPLYIKPNAKNNTELIDTLFLRPDGKGWNALLNFLYDNRDKMTANVLPHIVVLVDEWCNVINIHDELPEEAKVVGLISLWLLESIKDSYED</sequence>
<name>A0A081RZA8_PHOTE</name>
<dbReference type="Proteomes" id="UP000028002">
    <property type="component" value="Unassembled WGS sequence"/>
</dbReference>